<proteinExistence type="predicted"/>
<dbReference type="Pfam" id="PF13560">
    <property type="entry name" value="HTH_31"/>
    <property type="match status" value="1"/>
</dbReference>
<name>A0A134DG76_9MICO</name>
<dbReference type="CDD" id="cd00093">
    <property type="entry name" value="HTH_XRE"/>
    <property type="match status" value="1"/>
</dbReference>
<sequence>MSSGLASSPEWATFARDLGMQLRRLRALRGLTQDQMAERAEISLYAYQQYERGSTTKGGPATNPRLATIVALCHALEVDMQELLPPLPAQPTR</sequence>
<dbReference type="Proteomes" id="UP000233276">
    <property type="component" value="Chromosome"/>
</dbReference>
<organism evidence="1 2">
    <name type="scientific">Microbacterium hominis</name>
    <dbReference type="NCBI Taxonomy" id="162426"/>
    <lineage>
        <taxon>Bacteria</taxon>
        <taxon>Bacillati</taxon>
        <taxon>Actinomycetota</taxon>
        <taxon>Actinomycetes</taxon>
        <taxon>Micrococcales</taxon>
        <taxon>Microbacteriaceae</taxon>
        <taxon>Microbacterium</taxon>
    </lineage>
</organism>
<dbReference type="PROSITE" id="PS50943">
    <property type="entry name" value="HTH_CROC1"/>
    <property type="match status" value="1"/>
</dbReference>
<dbReference type="KEGG" id="mhos:CXR34_06415"/>
<dbReference type="InterPro" id="IPR010982">
    <property type="entry name" value="Lambda_DNA-bd_dom_sf"/>
</dbReference>
<gene>
    <name evidence="1" type="ORF">CXR34_06415</name>
</gene>
<dbReference type="Gene3D" id="1.10.260.40">
    <property type="entry name" value="lambda repressor-like DNA-binding domains"/>
    <property type="match status" value="1"/>
</dbReference>
<dbReference type="OrthoDB" id="5074395at2"/>
<dbReference type="InterPro" id="IPR001387">
    <property type="entry name" value="Cro/C1-type_HTH"/>
</dbReference>
<evidence type="ECO:0000313" key="2">
    <source>
        <dbReference type="Proteomes" id="UP000233276"/>
    </source>
</evidence>
<accession>A0A134DG76</accession>
<dbReference type="EMBL" id="CP025299">
    <property type="protein sequence ID" value="AUG29139.1"/>
    <property type="molecule type" value="Genomic_DNA"/>
</dbReference>
<dbReference type="AlphaFoldDB" id="A0A134DG76"/>
<protein>
    <submittedName>
        <fullName evidence="1">XRE family transcriptional regulator</fullName>
    </submittedName>
</protein>
<dbReference type="GO" id="GO:0003677">
    <property type="term" value="F:DNA binding"/>
    <property type="evidence" value="ECO:0007669"/>
    <property type="project" value="InterPro"/>
</dbReference>
<dbReference type="SUPFAM" id="SSF47413">
    <property type="entry name" value="lambda repressor-like DNA-binding domains"/>
    <property type="match status" value="1"/>
</dbReference>
<dbReference type="SMART" id="SM00530">
    <property type="entry name" value="HTH_XRE"/>
    <property type="match status" value="1"/>
</dbReference>
<evidence type="ECO:0000313" key="1">
    <source>
        <dbReference type="EMBL" id="AUG29139.1"/>
    </source>
</evidence>
<reference evidence="1 2" key="1">
    <citation type="submission" date="2017-12" db="EMBL/GenBank/DDBJ databases">
        <title>Isolation and characterization of estrogens degradatiion strain Microbacterium hominis SJTG1.</title>
        <authorList>
            <person name="Xiong W."/>
            <person name="Yin C."/>
            <person name="Zheng D."/>
            <person name="Liang R."/>
        </authorList>
    </citation>
    <scope>NUCLEOTIDE SEQUENCE [LARGE SCALE GENOMIC DNA]</scope>
    <source>
        <strain evidence="1 2">SJTG1</strain>
    </source>
</reference>
<dbReference type="RefSeq" id="WP_060960029.1">
    <property type="nucleotide sequence ID" value="NZ_CP025299.1"/>
</dbReference>